<feature type="transmembrane region" description="Helical" evidence="1">
    <location>
        <begin position="7"/>
        <end position="30"/>
    </location>
</feature>
<evidence type="ECO:0000313" key="5">
    <source>
        <dbReference type="WBParaSite" id="DME_0000634501-mRNA-1"/>
    </source>
</evidence>
<evidence type="ECO:0000313" key="4">
    <source>
        <dbReference type="Proteomes" id="UP000274756"/>
    </source>
</evidence>
<keyword evidence="1" id="KW-1133">Transmembrane helix</keyword>
<accession>A0A0N4UFV7</accession>
<evidence type="ECO:0000313" key="2">
    <source>
        <dbReference type="EMBL" id="VDN51269.1"/>
    </source>
</evidence>
<protein>
    <submittedName>
        <fullName evidence="5">Transmembrane protein 241</fullName>
    </submittedName>
</protein>
<organism evidence="3 5">
    <name type="scientific">Dracunculus medinensis</name>
    <name type="common">Guinea worm</name>
    <dbReference type="NCBI Taxonomy" id="318479"/>
    <lineage>
        <taxon>Eukaryota</taxon>
        <taxon>Metazoa</taxon>
        <taxon>Ecdysozoa</taxon>
        <taxon>Nematoda</taxon>
        <taxon>Chromadorea</taxon>
        <taxon>Rhabditida</taxon>
        <taxon>Spirurina</taxon>
        <taxon>Dracunculoidea</taxon>
        <taxon>Dracunculidae</taxon>
        <taxon>Dracunculus</taxon>
    </lineage>
</organism>
<dbReference type="OrthoDB" id="5867030at2759"/>
<dbReference type="WBParaSite" id="DME_0000634501-mRNA-1">
    <property type="protein sequence ID" value="DME_0000634501-mRNA-1"/>
    <property type="gene ID" value="DME_0000634501"/>
</dbReference>
<sequence length="305" mass="35225">MLEDIFYYYLLNISSSFCLAAAHNALYFVLNVRTVVLHFLHYLSTFCFLLMCYWLGMKRINRPFSISKLRNVIVVQVLQVFLSNLVHSQEKAGSLYLLRLFDFLTLITVMKYDRQVSNGSNSYGILLPIGIGGSLSWLEFGIIEYSTLALFFCPIHAILLAIQIIQLRKCYNETKANQPEFFILFYTGLIATSLLPFALYSWLTSSVAVEASWESIDYILIGMSVIFMACYKYSELWLLLKLEGHNFVIFQQSKYWLASIGQWFIQNMAHACIFSVIGKILMFSATLRYLGELRYGKIIEHHSLL</sequence>
<gene>
    <name evidence="2" type="ORF">DME_LOCUS1242</name>
</gene>
<dbReference type="Proteomes" id="UP000038040">
    <property type="component" value="Unplaced"/>
</dbReference>
<reference evidence="5" key="1">
    <citation type="submission" date="2017-02" db="UniProtKB">
        <authorList>
            <consortium name="WormBaseParasite"/>
        </authorList>
    </citation>
    <scope>IDENTIFICATION</scope>
</reference>
<reference evidence="2 4" key="2">
    <citation type="submission" date="2018-11" db="EMBL/GenBank/DDBJ databases">
        <authorList>
            <consortium name="Pathogen Informatics"/>
        </authorList>
    </citation>
    <scope>NUCLEOTIDE SEQUENCE [LARGE SCALE GENOMIC DNA]</scope>
</reference>
<dbReference type="AlphaFoldDB" id="A0A0N4UFV7"/>
<feature type="transmembrane region" description="Helical" evidence="1">
    <location>
        <begin position="181"/>
        <end position="203"/>
    </location>
</feature>
<feature type="transmembrane region" description="Helical" evidence="1">
    <location>
        <begin position="149"/>
        <end position="169"/>
    </location>
</feature>
<evidence type="ECO:0000313" key="3">
    <source>
        <dbReference type="Proteomes" id="UP000038040"/>
    </source>
</evidence>
<name>A0A0N4UFV7_DRAME</name>
<keyword evidence="1" id="KW-0812">Transmembrane</keyword>
<feature type="transmembrane region" description="Helical" evidence="1">
    <location>
        <begin position="124"/>
        <end position="143"/>
    </location>
</feature>
<dbReference type="EMBL" id="UYYG01000016">
    <property type="protein sequence ID" value="VDN51269.1"/>
    <property type="molecule type" value="Genomic_DNA"/>
</dbReference>
<feature type="transmembrane region" description="Helical" evidence="1">
    <location>
        <begin position="36"/>
        <end position="57"/>
    </location>
</feature>
<feature type="transmembrane region" description="Helical" evidence="1">
    <location>
        <begin position="215"/>
        <end position="234"/>
    </location>
</feature>
<proteinExistence type="predicted"/>
<evidence type="ECO:0000256" key="1">
    <source>
        <dbReference type="SAM" id="Phobius"/>
    </source>
</evidence>
<keyword evidence="4" id="KW-1185">Reference proteome</keyword>
<dbReference type="Proteomes" id="UP000274756">
    <property type="component" value="Unassembled WGS sequence"/>
</dbReference>
<keyword evidence="1" id="KW-0472">Membrane</keyword>